<evidence type="ECO:0000259" key="1">
    <source>
        <dbReference type="Pfam" id="PF01208"/>
    </source>
</evidence>
<dbReference type="GO" id="GO:0004853">
    <property type="term" value="F:uroporphyrinogen decarboxylase activity"/>
    <property type="evidence" value="ECO:0007669"/>
    <property type="project" value="InterPro"/>
</dbReference>
<sequence length="64" mass="6992">MGGPPHSLLQNGTPQQVEEYCRDLIETVGKGGGFILTSSTGLTHEARPENVRAMVESARKYGRY</sequence>
<comment type="caution">
    <text evidence="2">The sequence shown here is derived from an EMBL/GenBank/DDBJ whole genome shotgun (WGS) entry which is preliminary data.</text>
</comment>
<accession>X1L5J9</accession>
<organism evidence="2">
    <name type="scientific">marine sediment metagenome</name>
    <dbReference type="NCBI Taxonomy" id="412755"/>
    <lineage>
        <taxon>unclassified sequences</taxon>
        <taxon>metagenomes</taxon>
        <taxon>ecological metagenomes</taxon>
    </lineage>
</organism>
<dbReference type="InterPro" id="IPR038071">
    <property type="entry name" value="UROD/MetE-like_sf"/>
</dbReference>
<proteinExistence type="predicted"/>
<dbReference type="GO" id="GO:0006779">
    <property type="term" value="P:porphyrin-containing compound biosynthetic process"/>
    <property type="evidence" value="ECO:0007669"/>
    <property type="project" value="InterPro"/>
</dbReference>
<dbReference type="SUPFAM" id="SSF51726">
    <property type="entry name" value="UROD/MetE-like"/>
    <property type="match status" value="1"/>
</dbReference>
<dbReference type="InterPro" id="IPR000257">
    <property type="entry name" value="Uroporphyrinogen_deCOase"/>
</dbReference>
<dbReference type="Gene3D" id="3.20.20.210">
    <property type="match status" value="1"/>
</dbReference>
<dbReference type="AlphaFoldDB" id="X1L5J9"/>
<dbReference type="Pfam" id="PF01208">
    <property type="entry name" value="URO-D"/>
    <property type="match status" value="1"/>
</dbReference>
<protein>
    <recommendedName>
        <fullName evidence="1">Uroporphyrinogen decarboxylase (URO-D) domain-containing protein</fullName>
    </recommendedName>
</protein>
<dbReference type="EMBL" id="BARV01006568">
    <property type="protein sequence ID" value="GAI14617.1"/>
    <property type="molecule type" value="Genomic_DNA"/>
</dbReference>
<feature type="domain" description="Uroporphyrinogen decarboxylase (URO-D)" evidence="1">
    <location>
        <begin position="5"/>
        <end position="61"/>
    </location>
</feature>
<gene>
    <name evidence="2" type="ORF">S06H3_13450</name>
</gene>
<evidence type="ECO:0000313" key="2">
    <source>
        <dbReference type="EMBL" id="GAI14617.1"/>
    </source>
</evidence>
<name>X1L5J9_9ZZZZ</name>
<reference evidence="2" key="1">
    <citation type="journal article" date="2014" name="Front. Microbiol.">
        <title>High frequency of phylogenetically diverse reductive dehalogenase-homologous genes in deep subseafloor sedimentary metagenomes.</title>
        <authorList>
            <person name="Kawai M."/>
            <person name="Futagami T."/>
            <person name="Toyoda A."/>
            <person name="Takaki Y."/>
            <person name="Nishi S."/>
            <person name="Hori S."/>
            <person name="Arai W."/>
            <person name="Tsubouchi T."/>
            <person name="Morono Y."/>
            <person name="Uchiyama I."/>
            <person name="Ito T."/>
            <person name="Fujiyama A."/>
            <person name="Inagaki F."/>
            <person name="Takami H."/>
        </authorList>
    </citation>
    <scope>NUCLEOTIDE SEQUENCE</scope>
    <source>
        <strain evidence="2">Expedition CK06-06</strain>
    </source>
</reference>